<sequence length="168" mass="19331">MEKATEEPTNGPPRLTIDEMLERYPRFDPAEPQDLRPDVLWKIQFLKYMYRDGDDVDEEEWVNYHAVLNAYRSGHLDVDPDKVTVWFAGELKLGPFPRCDLKEMAISTQISEWRAELGHGRVWIEDFSLFVRLIGAIDFIGIDNVLADTGVWLSWKSSEMSAALLASP</sequence>
<dbReference type="EMBL" id="JAPVEB010000007">
    <property type="protein sequence ID" value="KAJ5260733.1"/>
    <property type="molecule type" value="Genomic_DNA"/>
</dbReference>
<organism evidence="1 2">
    <name type="scientific">Penicillium chrysogenum</name>
    <name type="common">Penicillium notatum</name>
    <dbReference type="NCBI Taxonomy" id="5076"/>
    <lineage>
        <taxon>Eukaryota</taxon>
        <taxon>Fungi</taxon>
        <taxon>Dikarya</taxon>
        <taxon>Ascomycota</taxon>
        <taxon>Pezizomycotina</taxon>
        <taxon>Eurotiomycetes</taxon>
        <taxon>Eurotiomycetidae</taxon>
        <taxon>Eurotiales</taxon>
        <taxon>Aspergillaceae</taxon>
        <taxon>Penicillium</taxon>
        <taxon>Penicillium chrysogenum species complex</taxon>
    </lineage>
</organism>
<evidence type="ECO:0000313" key="2">
    <source>
        <dbReference type="Proteomes" id="UP001220256"/>
    </source>
</evidence>
<reference evidence="1 2" key="1">
    <citation type="journal article" date="2023" name="IMA Fungus">
        <title>Comparative genomic study of the Penicillium genus elucidates a diverse pangenome and 15 lateral gene transfer events.</title>
        <authorList>
            <person name="Petersen C."/>
            <person name="Sorensen T."/>
            <person name="Nielsen M.R."/>
            <person name="Sondergaard T.E."/>
            <person name="Sorensen J.L."/>
            <person name="Fitzpatrick D.A."/>
            <person name="Frisvad J.C."/>
            <person name="Nielsen K.L."/>
        </authorList>
    </citation>
    <scope>NUCLEOTIDE SEQUENCE [LARGE SCALE GENOMIC DNA]</scope>
    <source>
        <strain evidence="1 2">IBT 3361</strain>
    </source>
</reference>
<accession>A0ABQ8WAF2</accession>
<keyword evidence="2" id="KW-1185">Reference proteome</keyword>
<comment type="caution">
    <text evidence="1">The sequence shown here is derived from an EMBL/GenBank/DDBJ whole genome shotgun (WGS) entry which is preliminary data.</text>
</comment>
<protein>
    <submittedName>
        <fullName evidence="1">Uncharacterized protein</fullName>
    </submittedName>
</protein>
<name>A0ABQ8WAF2_PENCH</name>
<gene>
    <name evidence="1" type="ORF">N7505_009083</name>
</gene>
<proteinExistence type="predicted"/>
<dbReference type="Proteomes" id="UP001220256">
    <property type="component" value="Unassembled WGS sequence"/>
</dbReference>
<evidence type="ECO:0000313" key="1">
    <source>
        <dbReference type="EMBL" id="KAJ5260733.1"/>
    </source>
</evidence>